<dbReference type="VEuPathDB" id="FungiDB:SDRG_13616"/>
<dbReference type="InterPro" id="IPR015894">
    <property type="entry name" value="Guanylate-bd_N"/>
</dbReference>
<dbReference type="InterPro" id="IPR027417">
    <property type="entry name" value="P-loop_NTPase"/>
</dbReference>
<sequence>MQVLVWKHADERLEVDDGAMDVYLAHAAAGRVRVVGLMNGDAPADATFAATKEHQLLLHTMAPSLPTLDAGDDEKQPLLWMHAEEASNVVVLASKNEHLGRLLLVLLSSVLLYSQDSELSFDKLRWIADLPTLFKLRSNQDEAGVMKDLASVLPRFVWVARNSKVKWLANPGSATKKTPMEYFDGLFALESGFSEGVMQSNAFKTYFTTFFPTRDCMMISRAVEANAGIELAYDLSRDVLRSDYVAAADKVHSRYLSGDAGEDTVPAKHVAGNAITPAQFRILVEYFVESLNTNQLPILQHAATKMLRVTCEQGIARATEQYTRTFASLVPLAAEDSATIPSSRLLLLAHLQSLRAASVEVYTLSQQIPVTNAAAQTLLQDQIATLHAALDAAYAEARASALELSQEACTTLLATLHPLSLTETTAELAQRPRDEFPDGLQATLLGFKSNLQRALAEYKAGATARNHQGSSNSAYDPEAGLGVAMYPSLQVYLSDHILGSVVEWGKQVLGLFEKHMATANEEKVALEQELAELTAADALTDTSDRRKEFERELSARTDELSSLKSTLTAELEDKRMDLERLLLDLQGVTSKHEARVASTEREIERIKAKTLKIEEQALLERQKRETLVHGAAMDILNIETSLHSQQKSLYSEQRSALAKVAELERSLNTKKTAHLQSLFDLETGCARQMEDTKAAHKKDMADLKTQAKQDIFMLKKAYDSKKSVVQHQLDEVNVLVKQCEDQLALLEPKLNLDGPVPRLNTAQGNPRSTQDEMCKQS</sequence>
<proteinExistence type="predicted"/>
<keyword evidence="1" id="KW-0175">Coiled coil</keyword>
<feature type="coiled-coil region" evidence="1">
    <location>
        <begin position="589"/>
        <end position="616"/>
    </location>
</feature>
<dbReference type="GO" id="GO:0005525">
    <property type="term" value="F:GTP binding"/>
    <property type="evidence" value="ECO:0007669"/>
    <property type="project" value="InterPro"/>
</dbReference>
<dbReference type="AlphaFoldDB" id="T0R8W3"/>
<dbReference type="eggNOG" id="KOG2037">
    <property type="taxonomic scope" value="Eukaryota"/>
</dbReference>
<dbReference type="EMBL" id="JH767193">
    <property type="protein sequence ID" value="EQC28538.1"/>
    <property type="molecule type" value="Genomic_DNA"/>
</dbReference>
<dbReference type="PANTHER" id="PTHR10751">
    <property type="entry name" value="GUANYLATE BINDING PROTEIN"/>
    <property type="match status" value="1"/>
</dbReference>
<reference evidence="4 5" key="1">
    <citation type="submission" date="2012-04" db="EMBL/GenBank/DDBJ databases">
        <title>The Genome Sequence of Saprolegnia declina VS20.</title>
        <authorList>
            <consortium name="The Broad Institute Genome Sequencing Platform"/>
            <person name="Russ C."/>
            <person name="Nusbaum C."/>
            <person name="Tyler B."/>
            <person name="van West P."/>
            <person name="Dieguez-Uribeondo J."/>
            <person name="de Bruijn I."/>
            <person name="Tripathy S."/>
            <person name="Jiang R."/>
            <person name="Young S.K."/>
            <person name="Zeng Q."/>
            <person name="Gargeya S."/>
            <person name="Fitzgerald M."/>
            <person name="Haas B."/>
            <person name="Abouelleil A."/>
            <person name="Alvarado L."/>
            <person name="Arachchi H.M."/>
            <person name="Berlin A."/>
            <person name="Chapman S.B."/>
            <person name="Goldberg J."/>
            <person name="Griggs A."/>
            <person name="Gujja S."/>
            <person name="Hansen M."/>
            <person name="Howarth C."/>
            <person name="Imamovic A."/>
            <person name="Larimer J."/>
            <person name="McCowen C."/>
            <person name="Montmayeur A."/>
            <person name="Murphy C."/>
            <person name="Neiman D."/>
            <person name="Pearson M."/>
            <person name="Priest M."/>
            <person name="Roberts A."/>
            <person name="Saif S."/>
            <person name="Shea T."/>
            <person name="Sisk P."/>
            <person name="Sykes S."/>
            <person name="Wortman J."/>
            <person name="Nusbaum C."/>
            <person name="Birren B."/>
        </authorList>
    </citation>
    <scope>NUCLEOTIDE SEQUENCE [LARGE SCALE GENOMIC DNA]</scope>
    <source>
        <strain evidence="4 5">VS20</strain>
    </source>
</reference>
<evidence type="ECO:0000313" key="5">
    <source>
        <dbReference type="Proteomes" id="UP000030762"/>
    </source>
</evidence>
<feature type="coiled-coil region" evidence="1">
    <location>
        <begin position="509"/>
        <end position="536"/>
    </location>
</feature>
<dbReference type="RefSeq" id="XP_008617935.1">
    <property type="nucleotide sequence ID" value="XM_008619713.1"/>
</dbReference>
<dbReference type="GeneID" id="19954343"/>
<feature type="domain" description="Guanylate-binding protein N-terminal" evidence="3">
    <location>
        <begin position="78"/>
        <end position="257"/>
    </location>
</feature>
<dbReference type="Proteomes" id="UP000030762">
    <property type="component" value="Unassembled WGS sequence"/>
</dbReference>
<evidence type="ECO:0000256" key="1">
    <source>
        <dbReference type="SAM" id="Coils"/>
    </source>
</evidence>
<dbReference type="GO" id="GO:0003924">
    <property type="term" value="F:GTPase activity"/>
    <property type="evidence" value="ECO:0007669"/>
    <property type="project" value="InterPro"/>
</dbReference>
<keyword evidence="5" id="KW-1185">Reference proteome</keyword>
<evidence type="ECO:0000313" key="4">
    <source>
        <dbReference type="EMBL" id="EQC28538.1"/>
    </source>
</evidence>
<evidence type="ECO:0000259" key="3">
    <source>
        <dbReference type="Pfam" id="PF02263"/>
    </source>
</evidence>
<accession>T0R8W3</accession>
<gene>
    <name evidence="4" type="ORF">SDRG_13616</name>
</gene>
<feature type="region of interest" description="Disordered" evidence="2">
    <location>
        <begin position="751"/>
        <end position="777"/>
    </location>
</feature>
<protein>
    <recommendedName>
        <fullName evidence="3">Guanylate-binding protein N-terminal domain-containing protein</fullName>
    </recommendedName>
</protein>
<evidence type="ECO:0000256" key="2">
    <source>
        <dbReference type="SAM" id="MobiDB-lite"/>
    </source>
</evidence>
<dbReference type="OrthoDB" id="126732at2759"/>
<organism evidence="4 5">
    <name type="scientific">Saprolegnia diclina (strain VS20)</name>
    <dbReference type="NCBI Taxonomy" id="1156394"/>
    <lineage>
        <taxon>Eukaryota</taxon>
        <taxon>Sar</taxon>
        <taxon>Stramenopiles</taxon>
        <taxon>Oomycota</taxon>
        <taxon>Saprolegniomycetes</taxon>
        <taxon>Saprolegniales</taxon>
        <taxon>Saprolegniaceae</taxon>
        <taxon>Saprolegnia</taxon>
    </lineage>
</organism>
<dbReference type="OMA" id="RSTQDEM"/>
<dbReference type="Gene3D" id="3.40.50.300">
    <property type="entry name" value="P-loop containing nucleotide triphosphate hydrolases"/>
    <property type="match status" value="1"/>
</dbReference>
<name>T0R8W3_SAPDV</name>
<dbReference type="Pfam" id="PF02263">
    <property type="entry name" value="GBP"/>
    <property type="match status" value="1"/>
</dbReference>
<dbReference type="InParanoid" id="T0R8W3"/>